<evidence type="ECO:0000256" key="1">
    <source>
        <dbReference type="ARBA" id="ARBA00023015"/>
    </source>
</evidence>
<protein>
    <submittedName>
        <fullName evidence="5">MarR family transcriptional regulator</fullName>
    </submittedName>
</protein>
<name>A0ABY7WU95_9LACO</name>
<dbReference type="InterPro" id="IPR036390">
    <property type="entry name" value="WH_DNA-bd_sf"/>
</dbReference>
<accession>A0ABY7WU95</accession>
<keyword evidence="6" id="KW-1185">Reference proteome</keyword>
<dbReference type="SMART" id="SM00347">
    <property type="entry name" value="HTH_MARR"/>
    <property type="match status" value="1"/>
</dbReference>
<dbReference type="PROSITE" id="PS50995">
    <property type="entry name" value="HTH_MARR_2"/>
    <property type="match status" value="1"/>
</dbReference>
<evidence type="ECO:0000256" key="2">
    <source>
        <dbReference type="ARBA" id="ARBA00023125"/>
    </source>
</evidence>
<dbReference type="Proteomes" id="UP001220377">
    <property type="component" value="Chromosome"/>
</dbReference>
<dbReference type="EMBL" id="CP117884">
    <property type="protein sequence ID" value="WDF83728.1"/>
    <property type="molecule type" value="Genomic_DNA"/>
</dbReference>
<dbReference type="InterPro" id="IPR036388">
    <property type="entry name" value="WH-like_DNA-bd_sf"/>
</dbReference>
<keyword evidence="3" id="KW-0804">Transcription</keyword>
<dbReference type="InterPro" id="IPR023187">
    <property type="entry name" value="Tscrpt_reg_MarR-type_CS"/>
</dbReference>
<evidence type="ECO:0000256" key="3">
    <source>
        <dbReference type="ARBA" id="ARBA00023163"/>
    </source>
</evidence>
<dbReference type="PROSITE" id="PS01117">
    <property type="entry name" value="HTH_MARR_1"/>
    <property type="match status" value="1"/>
</dbReference>
<dbReference type="Pfam" id="PF12802">
    <property type="entry name" value="MarR_2"/>
    <property type="match status" value="1"/>
</dbReference>
<reference evidence="5 6" key="1">
    <citation type="submission" date="2023-02" db="EMBL/GenBank/DDBJ databases">
        <title>Genome sequence of Lacticaseibacillus sp. KACC 23028.</title>
        <authorList>
            <person name="Kim S."/>
            <person name="Heo J."/>
            <person name="Kwon S.-W."/>
        </authorList>
    </citation>
    <scope>NUCLEOTIDE SEQUENCE [LARGE SCALE GENOMIC DNA]</scope>
    <source>
        <strain evidence="5 6">KACC 23028</strain>
    </source>
</reference>
<dbReference type="PANTHER" id="PTHR42756">
    <property type="entry name" value="TRANSCRIPTIONAL REGULATOR, MARR"/>
    <property type="match status" value="1"/>
</dbReference>
<dbReference type="InterPro" id="IPR000835">
    <property type="entry name" value="HTH_MarR-typ"/>
</dbReference>
<evidence type="ECO:0000313" key="5">
    <source>
        <dbReference type="EMBL" id="WDF83728.1"/>
    </source>
</evidence>
<evidence type="ECO:0000259" key="4">
    <source>
        <dbReference type="PROSITE" id="PS50995"/>
    </source>
</evidence>
<gene>
    <name evidence="5" type="ORF">PQ472_05685</name>
</gene>
<dbReference type="RefSeq" id="WP_274262091.1">
    <property type="nucleotide sequence ID" value="NZ_CP117884.1"/>
</dbReference>
<dbReference type="PANTHER" id="PTHR42756:SF1">
    <property type="entry name" value="TRANSCRIPTIONAL REPRESSOR OF EMRAB OPERON"/>
    <property type="match status" value="1"/>
</dbReference>
<proteinExistence type="predicted"/>
<evidence type="ECO:0000313" key="6">
    <source>
        <dbReference type="Proteomes" id="UP001220377"/>
    </source>
</evidence>
<keyword evidence="2" id="KW-0238">DNA-binding</keyword>
<organism evidence="5 6">
    <name type="scientific">Lacticaseibacillus pabuli</name>
    <dbReference type="NCBI Taxonomy" id="3025672"/>
    <lineage>
        <taxon>Bacteria</taxon>
        <taxon>Bacillati</taxon>
        <taxon>Bacillota</taxon>
        <taxon>Bacilli</taxon>
        <taxon>Lactobacillales</taxon>
        <taxon>Lactobacillaceae</taxon>
        <taxon>Lacticaseibacillus</taxon>
    </lineage>
</organism>
<keyword evidence="1" id="KW-0805">Transcription regulation</keyword>
<feature type="domain" description="HTH marR-type" evidence="4">
    <location>
        <begin position="7"/>
        <end position="143"/>
    </location>
</feature>
<sequence>MSLDKNDNTISKQLHGAYTVASRVLERRLQPTGVNGSQFFFILKLHDEPGVTQDQLVRNDKRHQSNVNREIARLASLGLVDKRPSSADGRKYELWLTAAGEKLYPQIKAALEAQENALTACLEAASGRVSRDEFLAILRRMTQMDAPQ</sequence>
<dbReference type="SUPFAM" id="SSF46785">
    <property type="entry name" value="Winged helix' DNA-binding domain"/>
    <property type="match status" value="1"/>
</dbReference>
<dbReference type="Gene3D" id="1.10.10.10">
    <property type="entry name" value="Winged helix-like DNA-binding domain superfamily/Winged helix DNA-binding domain"/>
    <property type="match status" value="1"/>
</dbReference>